<evidence type="ECO:0000313" key="2">
    <source>
        <dbReference type="Proteomes" id="UP000232062"/>
    </source>
</evidence>
<proteinExistence type="predicted"/>
<sequence>MAPRRLYPSYFKLQVRWLLSVARITYLSKLIGPHSIAAFLKFELFRVDQPGVICRSSVYLR</sequence>
<dbReference type="EMBL" id="PIQI01000011">
    <property type="protein sequence ID" value="PJZ06565.1"/>
    <property type="molecule type" value="Genomic_DNA"/>
</dbReference>
<protein>
    <submittedName>
        <fullName evidence="1">Uncharacterized protein</fullName>
    </submittedName>
</protein>
<dbReference type="Proteomes" id="UP000232062">
    <property type="component" value="Unassembled WGS sequence"/>
</dbReference>
<comment type="caution">
    <text evidence="1">The sequence shown here is derived from an EMBL/GenBank/DDBJ whole genome shotgun (WGS) entry which is preliminary data.</text>
</comment>
<gene>
    <name evidence="1" type="ORF">PRCB_07555</name>
</gene>
<accession>A0A2M9WGA0</accession>
<dbReference type="AlphaFoldDB" id="A0A2M9WGA0"/>
<keyword evidence="2" id="KW-1185">Reference proteome</keyword>
<organism evidence="1 2">
    <name type="scientific">Pantoea rodasii</name>
    <dbReference type="NCBI Taxonomy" id="1076549"/>
    <lineage>
        <taxon>Bacteria</taxon>
        <taxon>Pseudomonadati</taxon>
        <taxon>Pseudomonadota</taxon>
        <taxon>Gammaproteobacteria</taxon>
        <taxon>Enterobacterales</taxon>
        <taxon>Erwiniaceae</taxon>
        <taxon>Pantoea</taxon>
    </lineage>
</organism>
<reference evidence="1 2" key="1">
    <citation type="submission" date="2017-11" db="EMBL/GenBank/DDBJ databases">
        <title>The genome sequence of Pantoea rodasii DSM 26611.</title>
        <authorList>
            <person name="Gao J."/>
            <person name="Mao X."/>
            <person name="Sun J."/>
        </authorList>
    </citation>
    <scope>NUCLEOTIDE SEQUENCE [LARGE SCALE GENOMIC DNA]</scope>
    <source>
        <strain evidence="1 2">DSM 26611</strain>
    </source>
</reference>
<evidence type="ECO:0000313" key="1">
    <source>
        <dbReference type="EMBL" id="PJZ06565.1"/>
    </source>
</evidence>
<name>A0A2M9WGA0_9GAMM</name>